<dbReference type="AlphaFoldDB" id="A0AA38I6T7"/>
<dbReference type="SUPFAM" id="SSF52200">
    <property type="entry name" value="Toll/Interleukin receptor TIR domain"/>
    <property type="match status" value="1"/>
</dbReference>
<dbReference type="PANTHER" id="PTHR24365">
    <property type="entry name" value="TOLL-LIKE RECEPTOR"/>
    <property type="match status" value="1"/>
</dbReference>
<evidence type="ECO:0000256" key="2">
    <source>
        <dbReference type="ARBA" id="ARBA00022614"/>
    </source>
</evidence>
<evidence type="ECO:0000256" key="3">
    <source>
        <dbReference type="ARBA" id="ARBA00022692"/>
    </source>
</evidence>
<dbReference type="Pfam" id="PF01582">
    <property type="entry name" value="TIR"/>
    <property type="match status" value="1"/>
</dbReference>
<dbReference type="PANTHER" id="PTHR24365:SF541">
    <property type="entry name" value="PROTEIN TOLL-RELATED"/>
    <property type="match status" value="1"/>
</dbReference>
<evidence type="ECO:0000256" key="7">
    <source>
        <dbReference type="SAM" id="Phobius"/>
    </source>
</evidence>
<keyword evidence="10" id="KW-1185">Reference proteome</keyword>
<evidence type="ECO:0000256" key="5">
    <source>
        <dbReference type="ARBA" id="ARBA00022989"/>
    </source>
</evidence>
<dbReference type="SMART" id="SM00082">
    <property type="entry name" value="LRRCT"/>
    <property type="match status" value="2"/>
</dbReference>
<proteinExistence type="predicted"/>
<evidence type="ECO:0000256" key="6">
    <source>
        <dbReference type="ARBA" id="ARBA00023136"/>
    </source>
</evidence>
<comment type="caution">
    <text evidence="9">The sequence shown here is derived from an EMBL/GenBank/DDBJ whole genome shotgun (WGS) entry which is preliminary data.</text>
</comment>
<dbReference type="EMBL" id="JALNTZ010000006">
    <property type="protein sequence ID" value="KAJ3649271.1"/>
    <property type="molecule type" value="Genomic_DNA"/>
</dbReference>
<evidence type="ECO:0000256" key="1">
    <source>
        <dbReference type="ARBA" id="ARBA00004167"/>
    </source>
</evidence>
<protein>
    <recommendedName>
        <fullName evidence="8">TIR domain-containing protein</fullName>
    </recommendedName>
</protein>
<evidence type="ECO:0000259" key="8">
    <source>
        <dbReference type="PROSITE" id="PS50104"/>
    </source>
</evidence>
<evidence type="ECO:0000256" key="4">
    <source>
        <dbReference type="ARBA" id="ARBA00022729"/>
    </source>
</evidence>
<feature type="transmembrane region" description="Helical" evidence="7">
    <location>
        <begin position="269"/>
        <end position="292"/>
    </location>
</feature>
<dbReference type="InterPro" id="IPR000157">
    <property type="entry name" value="TIR_dom"/>
</dbReference>
<comment type="subcellular location">
    <subcellularLocation>
        <location evidence="1">Membrane</location>
        <topology evidence="1">Single-pass membrane protein</topology>
    </subcellularLocation>
</comment>
<dbReference type="Proteomes" id="UP001168821">
    <property type="component" value="Unassembled WGS sequence"/>
</dbReference>
<dbReference type="Gene3D" id="3.80.10.10">
    <property type="entry name" value="Ribonuclease Inhibitor"/>
    <property type="match status" value="2"/>
</dbReference>
<evidence type="ECO:0000313" key="9">
    <source>
        <dbReference type="EMBL" id="KAJ3649271.1"/>
    </source>
</evidence>
<dbReference type="GO" id="GO:0005886">
    <property type="term" value="C:plasma membrane"/>
    <property type="evidence" value="ECO:0007669"/>
    <property type="project" value="TreeGrafter"/>
</dbReference>
<keyword evidence="2" id="KW-0433">Leucine-rich repeat</keyword>
<organism evidence="9 10">
    <name type="scientific">Zophobas morio</name>
    <dbReference type="NCBI Taxonomy" id="2755281"/>
    <lineage>
        <taxon>Eukaryota</taxon>
        <taxon>Metazoa</taxon>
        <taxon>Ecdysozoa</taxon>
        <taxon>Arthropoda</taxon>
        <taxon>Hexapoda</taxon>
        <taxon>Insecta</taxon>
        <taxon>Pterygota</taxon>
        <taxon>Neoptera</taxon>
        <taxon>Endopterygota</taxon>
        <taxon>Coleoptera</taxon>
        <taxon>Polyphaga</taxon>
        <taxon>Cucujiformia</taxon>
        <taxon>Tenebrionidae</taxon>
        <taxon>Zophobas</taxon>
    </lineage>
</organism>
<feature type="domain" description="TIR" evidence="8">
    <location>
        <begin position="321"/>
        <end position="393"/>
    </location>
</feature>
<keyword evidence="6 7" id="KW-0472">Membrane</keyword>
<keyword evidence="4" id="KW-0732">Signal</keyword>
<dbReference type="GO" id="GO:0038023">
    <property type="term" value="F:signaling receptor activity"/>
    <property type="evidence" value="ECO:0007669"/>
    <property type="project" value="TreeGrafter"/>
</dbReference>
<dbReference type="GO" id="GO:0007165">
    <property type="term" value="P:signal transduction"/>
    <property type="evidence" value="ECO:0007669"/>
    <property type="project" value="InterPro"/>
</dbReference>
<dbReference type="PROSITE" id="PS50104">
    <property type="entry name" value="TIR"/>
    <property type="match status" value="1"/>
</dbReference>
<gene>
    <name evidence="9" type="ORF">Zmor_021024</name>
</gene>
<keyword evidence="5 7" id="KW-1133">Transmembrane helix</keyword>
<reference evidence="9" key="1">
    <citation type="journal article" date="2023" name="G3 (Bethesda)">
        <title>Whole genome assemblies of Zophobas morio and Tenebrio molitor.</title>
        <authorList>
            <person name="Kaur S."/>
            <person name="Stinson S.A."/>
            <person name="diCenzo G.C."/>
        </authorList>
    </citation>
    <scope>NUCLEOTIDE SEQUENCE</scope>
    <source>
        <strain evidence="9">QUZm001</strain>
    </source>
</reference>
<accession>A0AA38I6T7</accession>
<dbReference type="InterPro" id="IPR000483">
    <property type="entry name" value="Cys-rich_flank_reg_C"/>
</dbReference>
<keyword evidence="3 7" id="KW-0812">Transmembrane</keyword>
<sequence>MLETLNLRGNFITKVTLSYLEGPGGVDIDLTFNNITVVSFKNIDRENGTNNSILRLGHNPLHCDCHNYDLFKYFNGEVSDNVLMKFDIRTENVACATPKILRKKTPKILKLWSLVCPLENLTIKTEIWTKFPKIVTNSFRWINFSNIEINVTNNNIAVINLTKYDEITRLYMSHNKLKTIAGIPRRLKVLELDHNHLSALSSDFLRTLDTSHLVNVSLKHNPWICTCGSEVLTNFVRKHAKIMDFKQIYCSNSTIPLVSLNQSDLCKDITLIVTVVVISLLLLPAVFSALFYKFQQPIKVWMFSKNLCLWWVAEEDLDRNKVFDAFISYSSKDVDFFVETLIPELEKGPEDYKLCVDFRNWTPGELISSSGVKSINESKRPIIIHSQKFLKSV</sequence>
<name>A0AA38I6T7_9CUCU</name>
<evidence type="ECO:0000313" key="10">
    <source>
        <dbReference type="Proteomes" id="UP001168821"/>
    </source>
</evidence>
<dbReference type="SUPFAM" id="SSF52058">
    <property type="entry name" value="L domain-like"/>
    <property type="match status" value="2"/>
</dbReference>
<dbReference type="InterPro" id="IPR035897">
    <property type="entry name" value="Toll_tir_struct_dom_sf"/>
</dbReference>
<dbReference type="InterPro" id="IPR032675">
    <property type="entry name" value="LRR_dom_sf"/>
</dbReference>
<dbReference type="Gene3D" id="3.40.50.10140">
    <property type="entry name" value="Toll/interleukin-1 receptor homology (TIR) domain"/>
    <property type="match status" value="1"/>
</dbReference>